<evidence type="ECO:0000259" key="8">
    <source>
        <dbReference type="PROSITE" id="PS50156"/>
    </source>
</evidence>
<organism evidence="9 10">
    <name type="scientific">Nostocoides veronense</name>
    <dbReference type="NCBI Taxonomy" id="330836"/>
    <lineage>
        <taxon>Bacteria</taxon>
        <taxon>Bacillati</taxon>
        <taxon>Actinomycetota</taxon>
        <taxon>Actinomycetes</taxon>
        <taxon>Micrococcales</taxon>
        <taxon>Intrasporangiaceae</taxon>
        <taxon>Nostocoides</taxon>
    </lineage>
</organism>
<evidence type="ECO:0000256" key="6">
    <source>
        <dbReference type="ARBA" id="ARBA00023136"/>
    </source>
</evidence>
<feature type="transmembrane region" description="Helical" evidence="7">
    <location>
        <begin position="521"/>
        <end position="539"/>
    </location>
</feature>
<evidence type="ECO:0000313" key="10">
    <source>
        <dbReference type="Proteomes" id="UP001499938"/>
    </source>
</evidence>
<feature type="transmembrane region" description="Helical" evidence="7">
    <location>
        <begin position="367"/>
        <end position="391"/>
    </location>
</feature>
<feature type="transmembrane region" description="Helical" evidence="7">
    <location>
        <begin position="551"/>
        <end position="570"/>
    </location>
</feature>
<proteinExistence type="inferred from homology"/>
<dbReference type="Proteomes" id="UP001499938">
    <property type="component" value="Unassembled WGS sequence"/>
</dbReference>
<evidence type="ECO:0000256" key="4">
    <source>
        <dbReference type="ARBA" id="ARBA00022692"/>
    </source>
</evidence>
<dbReference type="EMBL" id="BAAAPO010000061">
    <property type="protein sequence ID" value="GAA1808462.1"/>
    <property type="molecule type" value="Genomic_DNA"/>
</dbReference>
<feature type="transmembrane region" description="Helical" evidence="7">
    <location>
        <begin position="631"/>
        <end position="652"/>
    </location>
</feature>
<dbReference type="Gene3D" id="1.20.1640.10">
    <property type="entry name" value="Multidrug efflux transporter AcrB transmembrane domain"/>
    <property type="match status" value="2"/>
</dbReference>
<dbReference type="InterPro" id="IPR000731">
    <property type="entry name" value="SSD"/>
</dbReference>
<keyword evidence="3" id="KW-1003">Cell membrane</keyword>
<feature type="transmembrane region" description="Helical" evidence="7">
    <location>
        <begin position="658"/>
        <end position="678"/>
    </location>
</feature>
<name>A0ABN2M3N4_9MICO</name>
<evidence type="ECO:0000256" key="7">
    <source>
        <dbReference type="SAM" id="Phobius"/>
    </source>
</evidence>
<keyword evidence="10" id="KW-1185">Reference proteome</keyword>
<gene>
    <name evidence="9" type="ORF">GCM10009811_34670</name>
</gene>
<reference evidence="9 10" key="1">
    <citation type="journal article" date="2019" name="Int. J. Syst. Evol. Microbiol.">
        <title>The Global Catalogue of Microorganisms (GCM) 10K type strain sequencing project: providing services to taxonomists for standard genome sequencing and annotation.</title>
        <authorList>
            <consortium name="The Broad Institute Genomics Platform"/>
            <consortium name="The Broad Institute Genome Sequencing Center for Infectious Disease"/>
            <person name="Wu L."/>
            <person name="Ma J."/>
        </authorList>
    </citation>
    <scope>NUCLEOTIDE SEQUENCE [LARGE SCALE GENOMIC DNA]</scope>
    <source>
        <strain evidence="9 10">JCM 15592</strain>
    </source>
</reference>
<dbReference type="PROSITE" id="PS50156">
    <property type="entry name" value="SSD"/>
    <property type="match status" value="1"/>
</dbReference>
<feature type="domain" description="SSD" evidence="8">
    <location>
        <begin position="215"/>
        <end position="344"/>
    </location>
</feature>
<keyword evidence="6 7" id="KW-0472">Membrane</keyword>
<sequence>MTDLYEDQSPAGASSVRPGRFAAGTRARRWWVIAGVVAVMVFGGVWGTGAFDKLSGAAFTDPTSESVRAKELQDATFGRSDADVILIYTSPDKTVDDPAVSAAVRRSLSGLPRDLVAKSVGYYDTKAPAFVSHDQRSSYAVLQLTGGDDDAREAQFKKLRPTLTVPGMTVRTGGGAAVNLDISDRVGADIERAELISLPLVLLLLTLYFRNVFAALIPMLVGGFAILASFVLVRLILMVTDVSVFAINIVTLLGLGLAIDYGLILVSRYREERRKGLSPPDASATMLRTAGRTVVVSGITVTLALLGLLLFPQSFLRSMGLGGIAAVITAAVGSLLATPAMLAILGRRVDPRPQGRRGVAREGFYHRLATTVMARPVVWILGVLALLAVIASPVRHLEFGGIDERALPPQSPSRDAADFLSANFDTAAEPPASVVIRGSAQAAQAFRRQVEQVQGVTDVGDLRTSGSVSDFDVTYAGDPLAMTSREIVSAIRDLPVPSGATRMVSGPTATLMDLLSSLAHTLPYLVLIMVGSMFVLLLLAFQSVVLPIKAVLMNIATLTATLGAVVWIFQEGHLADQLAFTSTGTVEATQPILMLAIAFGLSMDYEVLILSRIREEYERTHDNTAAVARGLQNSASIITWAAVLLIVVIGAFSTSGVTFIKLIGVGMVVAIAIDATLVRSILVPATMRLLGDGNWWVPRPLRGVVHRFAIRE</sequence>
<accession>A0ABN2M3N4</accession>
<feature type="transmembrane region" description="Helical" evidence="7">
    <location>
        <begin position="212"/>
        <end position="237"/>
    </location>
</feature>
<evidence type="ECO:0000256" key="3">
    <source>
        <dbReference type="ARBA" id="ARBA00022475"/>
    </source>
</evidence>
<protein>
    <submittedName>
        <fullName evidence="9">MMPL family transporter</fullName>
    </submittedName>
</protein>
<feature type="transmembrane region" description="Helical" evidence="7">
    <location>
        <begin position="30"/>
        <end position="51"/>
    </location>
</feature>
<evidence type="ECO:0000256" key="2">
    <source>
        <dbReference type="ARBA" id="ARBA00010157"/>
    </source>
</evidence>
<dbReference type="Pfam" id="PF03176">
    <property type="entry name" value="MMPL"/>
    <property type="match status" value="2"/>
</dbReference>
<feature type="transmembrane region" description="Helical" evidence="7">
    <location>
        <begin position="243"/>
        <end position="266"/>
    </location>
</feature>
<dbReference type="SUPFAM" id="SSF82866">
    <property type="entry name" value="Multidrug efflux transporter AcrB transmembrane domain"/>
    <property type="match status" value="2"/>
</dbReference>
<comment type="subcellular location">
    <subcellularLocation>
        <location evidence="1">Cell membrane</location>
        <topology evidence="1">Multi-pass membrane protein</topology>
    </subcellularLocation>
</comment>
<keyword evidence="5 7" id="KW-1133">Transmembrane helix</keyword>
<comment type="similarity">
    <text evidence="2">Belongs to the resistance-nodulation-cell division (RND) (TC 2.A.6) family. MmpL subfamily.</text>
</comment>
<comment type="caution">
    <text evidence="9">The sequence shown here is derived from an EMBL/GenBank/DDBJ whole genome shotgun (WGS) entry which is preliminary data.</text>
</comment>
<dbReference type="InterPro" id="IPR050545">
    <property type="entry name" value="Mycobact_MmpL"/>
</dbReference>
<feature type="transmembrane region" description="Helical" evidence="7">
    <location>
        <begin position="293"/>
        <end position="311"/>
    </location>
</feature>
<evidence type="ECO:0000313" key="9">
    <source>
        <dbReference type="EMBL" id="GAA1808462.1"/>
    </source>
</evidence>
<dbReference type="PANTHER" id="PTHR33406:SF11">
    <property type="entry name" value="MEMBRANE PROTEIN SCO6666-RELATED"/>
    <property type="match status" value="1"/>
</dbReference>
<evidence type="ECO:0000256" key="1">
    <source>
        <dbReference type="ARBA" id="ARBA00004651"/>
    </source>
</evidence>
<feature type="transmembrane region" description="Helical" evidence="7">
    <location>
        <begin position="590"/>
        <end position="610"/>
    </location>
</feature>
<dbReference type="PANTHER" id="PTHR33406">
    <property type="entry name" value="MEMBRANE PROTEIN MJ1562-RELATED"/>
    <property type="match status" value="1"/>
</dbReference>
<dbReference type="RefSeq" id="WP_344088595.1">
    <property type="nucleotide sequence ID" value="NZ_BAAAPO010000061.1"/>
</dbReference>
<dbReference type="InterPro" id="IPR004869">
    <property type="entry name" value="MMPL_dom"/>
</dbReference>
<keyword evidence="4 7" id="KW-0812">Transmembrane</keyword>
<feature type="transmembrane region" description="Helical" evidence="7">
    <location>
        <begin position="323"/>
        <end position="346"/>
    </location>
</feature>
<evidence type="ECO:0000256" key="5">
    <source>
        <dbReference type="ARBA" id="ARBA00022989"/>
    </source>
</evidence>